<comment type="caution">
    <text evidence="2">The sequence shown here is derived from an EMBL/GenBank/DDBJ whole genome shotgun (WGS) entry which is preliminary data.</text>
</comment>
<feature type="domain" description="NADP-dependent oxidoreductase" evidence="1">
    <location>
        <begin position="29"/>
        <end position="328"/>
    </location>
</feature>
<evidence type="ECO:0000313" key="2">
    <source>
        <dbReference type="EMBL" id="PBQ24551.1"/>
    </source>
</evidence>
<dbReference type="EMBL" id="NVYO01000001">
    <property type="protein sequence ID" value="PBQ24551.1"/>
    <property type="molecule type" value="Genomic_DNA"/>
</dbReference>
<evidence type="ECO:0000259" key="1">
    <source>
        <dbReference type="Pfam" id="PF00248"/>
    </source>
</evidence>
<organism evidence="2 3">
    <name type="scientific">Levilactobacillus brevis</name>
    <name type="common">Lactobacillus brevis</name>
    <dbReference type="NCBI Taxonomy" id="1580"/>
    <lineage>
        <taxon>Bacteria</taxon>
        <taxon>Bacillati</taxon>
        <taxon>Bacillota</taxon>
        <taxon>Bacilli</taxon>
        <taxon>Lactobacillales</taxon>
        <taxon>Lactobacillaceae</taxon>
        <taxon>Levilactobacillus</taxon>
    </lineage>
</organism>
<sequence>MTGQLWPIKSGINVKYRQLGKTNFKVSEVSLGTWQLGSKWGDPFDATDAQNTLAAAYDAGVNFYDTADIYQDGASEQALAKFIKDKKDKVFVSTKVGRKLDPHVASGYTAANITKFVEASLQNLEVDALDNVLLHCPPTAVYYDPEVFFTLDQLKQAGKIKNYGVSVERVEEAMKALDYDISAVEIIYNMFRLRPAENFFKMAQAKNVGIIARVPLASGLLSGKYTLDTTFGKDDHRSFNRHGEAFDQGETFSGVDYATGVQAANELHERLGLATPLAPLALRYILMADAVSTVIPGASKPEQIARNVAAADLPAFTPDQMAIVRDVYEKYLKNPVQYKW</sequence>
<dbReference type="PANTHER" id="PTHR43312:SF1">
    <property type="entry name" value="NADP-DEPENDENT OXIDOREDUCTASE DOMAIN-CONTAINING PROTEIN"/>
    <property type="match status" value="1"/>
</dbReference>
<proteinExistence type="predicted"/>
<evidence type="ECO:0000313" key="3">
    <source>
        <dbReference type="Proteomes" id="UP000217918"/>
    </source>
</evidence>
<dbReference type="CDD" id="cd19086">
    <property type="entry name" value="AKR_AKR11C1"/>
    <property type="match status" value="1"/>
</dbReference>
<dbReference type="AlphaFoldDB" id="A0A2A3U0H1"/>
<protein>
    <submittedName>
        <fullName evidence="2">Aldo/keto reductase</fullName>
    </submittedName>
</protein>
<dbReference type="InterPro" id="IPR036812">
    <property type="entry name" value="NAD(P)_OxRdtase_dom_sf"/>
</dbReference>
<dbReference type="PANTHER" id="PTHR43312">
    <property type="entry name" value="D-THREO-ALDOSE 1-DEHYDROGENASE"/>
    <property type="match status" value="1"/>
</dbReference>
<dbReference type="InterPro" id="IPR023210">
    <property type="entry name" value="NADP_OxRdtase_dom"/>
</dbReference>
<name>A0A2A3U0H1_LEVBR</name>
<accession>A0A2A3U0H1</accession>
<dbReference type="InterPro" id="IPR053135">
    <property type="entry name" value="AKR2_Oxidoreductase"/>
</dbReference>
<dbReference type="GO" id="GO:0016491">
    <property type="term" value="F:oxidoreductase activity"/>
    <property type="evidence" value="ECO:0007669"/>
    <property type="project" value="InterPro"/>
</dbReference>
<dbReference type="SUPFAM" id="SSF51430">
    <property type="entry name" value="NAD(P)-linked oxidoreductase"/>
    <property type="match status" value="1"/>
</dbReference>
<reference evidence="2 3" key="1">
    <citation type="submission" date="2017-09" db="EMBL/GenBank/DDBJ databases">
        <title>Genome sequence of Lactobacillus brevis D7.</title>
        <authorList>
            <person name="Kwon M.-S."/>
            <person name="Lim S.K."/>
            <person name="Choi H.-J."/>
        </authorList>
    </citation>
    <scope>NUCLEOTIDE SEQUENCE [LARGE SCALE GENOMIC DNA]</scope>
    <source>
        <strain evidence="2 3">D7</strain>
    </source>
</reference>
<dbReference type="Gene3D" id="3.20.20.100">
    <property type="entry name" value="NADP-dependent oxidoreductase domain"/>
    <property type="match status" value="1"/>
</dbReference>
<dbReference type="Proteomes" id="UP000217918">
    <property type="component" value="Unassembled WGS sequence"/>
</dbReference>
<gene>
    <name evidence="2" type="ORF">CNR29_11205</name>
</gene>
<dbReference type="PRINTS" id="PR00069">
    <property type="entry name" value="ALDKETRDTASE"/>
</dbReference>
<dbReference type="InterPro" id="IPR020471">
    <property type="entry name" value="AKR"/>
</dbReference>
<dbReference type="Pfam" id="PF00248">
    <property type="entry name" value="Aldo_ket_red"/>
    <property type="match status" value="1"/>
</dbReference>